<dbReference type="PANTHER" id="PTHR10579:SF43">
    <property type="entry name" value="ZINC FINGER (C3HC4-TYPE RING FINGER) FAMILY PROTEIN"/>
    <property type="match status" value="1"/>
</dbReference>
<dbReference type="InterPro" id="IPR036465">
    <property type="entry name" value="vWFA_dom_sf"/>
</dbReference>
<evidence type="ECO:0000259" key="2">
    <source>
        <dbReference type="PROSITE" id="PS50234"/>
    </source>
</evidence>
<proteinExistence type="predicted"/>
<dbReference type="PANTHER" id="PTHR10579">
    <property type="entry name" value="CALCIUM-ACTIVATED CHLORIDE CHANNEL REGULATOR"/>
    <property type="match status" value="1"/>
</dbReference>
<dbReference type="InterPro" id="IPR051266">
    <property type="entry name" value="CLCR"/>
</dbReference>
<feature type="domain" description="VWFA" evidence="2">
    <location>
        <begin position="199"/>
        <end position="382"/>
    </location>
</feature>
<reference evidence="3" key="1">
    <citation type="submission" date="2019-09" db="EMBL/GenBank/DDBJ databases">
        <title>Characterisation of the sponge microbiome using genome-centric metagenomics.</title>
        <authorList>
            <person name="Engelberts J.P."/>
            <person name="Robbins S.J."/>
            <person name="De Goeij J.M."/>
            <person name="Aranda M."/>
            <person name="Bell S.C."/>
            <person name="Webster N.S."/>
        </authorList>
    </citation>
    <scope>NUCLEOTIDE SEQUENCE</scope>
    <source>
        <strain evidence="3">SB0664_bin_27</strain>
    </source>
</reference>
<name>A0A6B0YWL1_9CHLR</name>
<accession>A0A6B0YWL1</accession>
<dbReference type="InterPro" id="IPR002035">
    <property type="entry name" value="VWF_A"/>
</dbReference>
<sequence>MVHRADRAPGFVPKNRECGWSGLSRRWHVPLLGLLALLLAGCAMVMPPGEGAEQAAAPSSSERASEGRMALQSASSASSPGRPSPHSGRGDRRGLLPEVQLPPVVPTSLETTSTFGLDADDASWRRSLALARQGYILEPDEVRVEEWLNALRWDYPLPEGEGSFNLDLTITTDPLDPDSLLALLGLSAAAPAEMPSRRRVSVVLDASGSMEEDNKLDTARTLVEALIRRLSAEDRISLVQFSSVVLGEYTVRHSAPDDPALEASLREFRPNGSTNAEAGLRKGYELALEGRRQDPDALHYVFFISDGVANVGDTRAESIIESLGGQRAEANPIRLVAVGVGIANYNDDLLEQVSNDGDGWYRYVYSPEEAQGLLAADSFDQLFSPAADEARAQVSWDADTVEEWRLVGYLNRAAANESFEDDEEDFAELHVGQENTVVYRLKARPGAEGPLGTLSLRWHHPGSGEAQTQEWTLSAEAPVSWEEVAPIRRLALLVALAGENSAERLADAQGRRRAIEEEFALLGRLTETRQGQEFGEILAASLPEPPAWFEQGRSTREE</sequence>
<dbReference type="AlphaFoldDB" id="A0A6B0YWL1"/>
<dbReference type="InterPro" id="IPR022156">
    <property type="entry name" value="Uncharacterised_YfbK_N"/>
</dbReference>
<feature type="compositionally biased region" description="Low complexity" evidence="1">
    <location>
        <begin position="73"/>
        <end position="87"/>
    </location>
</feature>
<dbReference type="Pfam" id="PF00092">
    <property type="entry name" value="VWA"/>
    <property type="match status" value="1"/>
</dbReference>
<gene>
    <name evidence="3" type="ORF">F4Y42_15285</name>
</gene>
<dbReference type="SMART" id="SM00327">
    <property type="entry name" value="VWA"/>
    <property type="match status" value="1"/>
</dbReference>
<feature type="compositionally biased region" description="Low complexity" evidence="1">
    <location>
        <begin position="50"/>
        <end position="62"/>
    </location>
</feature>
<evidence type="ECO:0000256" key="1">
    <source>
        <dbReference type="SAM" id="MobiDB-lite"/>
    </source>
</evidence>
<dbReference type="Pfam" id="PF12034">
    <property type="entry name" value="YfbK_C"/>
    <property type="match status" value="1"/>
</dbReference>
<protein>
    <submittedName>
        <fullName evidence="3">DUF3520 domain-containing protein</fullName>
    </submittedName>
</protein>
<feature type="region of interest" description="Disordered" evidence="1">
    <location>
        <begin position="50"/>
        <end position="103"/>
    </location>
</feature>
<dbReference type="EMBL" id="VXRG01000127">
    <property type="protein sequence ID" value="MXY94801.1"/>
    <property type="molecule type" value="Genomic_DNA"/>
</dbReference>
<dbReference type="PROSITE" id="PS50234">
    <property type="entry name" value="VWFA"/>
    <property type="match status" value="1"/>
</dbReference>
<dbReference type="Pfam" id="PF12450">
    <property type="entry name" value="vWF_A"/>
    <property type="match status" value="1"/>
</dbReference>
<organism evidence="3">
    <name type="scientific">Caldilineaceae bacterium SB0664_bin_27</name>
    <dbReference type="NCBI Taxonomy" id="2605260"/>
    <lineage>
        <taxon>Bacteria</taxon>
        <taxon>Bacillati</taxon>
        <taxon>Chloroflexota</taxon>
        <taxon>Caldilineae</taxon>
        <taxon>Caldilineales</taxon>
        <taxon>Caldilineaceae</taxon>
    </lineage>
</organism>
<evidence type="ECO:0000313" key="3">
    <source>
        <dbReference type="EMBL" id="MXY94801.1"/>
    </source>
</evidence>
<dbReference type="InterPro" id="IPR021908">
    <property type="entry name" value="YfbK_C"/>
</dbReference>
<dbReference type="Gene3D" id="3.40.50.410">
    <property type="entry name" value="von Willebrand factor, type A domain"/>
    <property type="match status" value="1"/>
</dbReference>
<comment type="caution">
    <text evidence="3">The sequence shown here is derived from an EMBL/GenBank/DDBJ whole genome shotgun (WGS) entry which is preliminary data.</text>
</comment>
<dbReference type="SUPFAM" id="SSF53300">
    <property type="entry name" value="vWA-like"/>
    <property type="match status" value="1"/>
</dbReference>